<dbReference type="Proteomes" id="UP000283841">
    <property type="component" value="Unassembled WGS sequence"/>
</dbReference>
<evidence type="ECO:0000313" key="3">
    <source>
        <dbReference type="Proteomes" id="UP000283841"/>
    </source>
</evidence>
<keyword evidence="3" id="KW-1185">Reference proteome</keyword>
<dbReference type="AlphaFoldDB" id="A0A443HQR0"/>
<comment type="caution">
    <text evidence="2">The sequence shown here is derived from an EMBL/GenBank/DDBJ whole genome shotgun (WGS) entry which is preliminary data.</text>
</comment>
<evidence type="ECO:0000256" key="1">
    <source>
        <dbReference type="SAM" id="MobiDB-lite"/>
    </source>
</evidence>
<feature type="compositionally biased region" description="Basic residues" evidence="1">
    <location>
        <begin position="330"/>
        <end position="342"/>
    </location>
</feature>
<evidence type="ECO:0000313" key="2">
    <source>
        <dbReference type="EMBL" id="RWQ94155.1"/>
    </source>
</evidence>
<feature type="region of interest" description="Disordered" evidence="1">
    <location>
        <begin position="319"/>
        <end position="353"/>
    </location>
</feature>
<feature type="region of interest" description="Disordered" evidence="1">
    <location>
        <begin position="430"/>
        <end position="490"/>
    </location>
</feature>
<organism evidence="2 3">
    <name type="scientific">Byssochlamys spectabilis</name>
    <name type="common">Paecilomyces variotii</name>
    <dbReference type="NCBI Taxonomy" id="264951"/>
    <lineage>
        <taxon>Eukaryota</taxon>
        <taxon>Fungi</taxon>
        <taxon>Dikarya</taxon>
        <taxon>Ascomycota</taxon>
        <taxon>Pezizomycotina</taxon>
        <taxon>Eurotiomycetes</taxon>
        <taxon>Eurotiomycetidae</taxon>
        <taxon>Eurotiales</taxon>
        <taxon>Thermoascaceae</taxon>
        <taxon>Paecilomyces</taxon>
    </lineage>
</organism>
<dbReference type="GeneID" id="39598384"/>
<protein>
    <submittedName>
        <fullName evidence="2">Uncharacterized protein</fullName>
    </submittedName>
</protein>
<dbReference type="VEuPathDB" id="FungiDB:C8Q69DRAFT_446053"/>
<feature type="compositionally biased region" description="Acidic residues" evidence="1">
    <location>
        <begin position="456"/>
        <end position="490"/>
    </location>
</feature>
<gene>
    <name evidence="2" type="ORF">C8Q69DRAFT_446053</name>
</gene>
<reference evidence="2 3" key="1">
    <citation type="journal article" date="2018" name="Front. Microbiol.">
        <title>Genomic and genetic insights into a cosmopolitan fungus, Paecilomyces variotii (Eurotiales).</title>
        <authorList>
            <person name="Urquhart A.S."/>
            <person name="Mondo S.J."/>
            <person name="Makela M.R."/>
            <person name="Hane J.K."/>
            <person name="Wiebenga A."/>
            <person name="He G."/>
            <person name="Mihaltcheva S."/>
            <person name="Pangilinan J."/>
            <person name="Lipzen A."/>
            <person name="Barry K."/>
            <person name="de Vries R.P."/>
            <person name="Grigoriev I.V."/>
            <person name="Idnurm A."/>
        </authorList>
    </citation>
    <scope>NUCLEOTIDE SEQUENCE [LARGE SCALE GENOMIC DNA]</scope>
    <source>
        <strain evidence="2 3">CBS 101075</strain>
    </source>
</reference>
<sequence>MAVQMHERFQERVLQTLSSLRSLEMSDEWNITLQVWDDEYLLSYFNTYTAEPLKHLLDTHSPPTFEDLKTLDWLDTTDAGVYARLIWPTMEKSTPHIYVGSATSTMGGLSKRKLDHEYRPIAQQCAYYKTLMNQPGVPRTSKFVTIYTMDWGLCSIDDINLNRKLCLLAEAVFTAMLGGYMPVVDKPLQLACPYGDPKTVFDWRGTCTHSSLSESQRLLHIHKKAKNSASSKLPWFKVRSGARRRKDLTPEELQACREKDKLAMREYRKKFRHLLKARKANRTPQEIIEHKEKKKLYQRRYRKEHAMEIKAREALLPPEVKKERAERSKLRTQKSRLKKRLANPKPPRIIPPHRVKRNADRKRLRDGDVDFKKISMHGTRVKRARDALNKLKVDGVGGKELDEAKKKFAIAFVDRYNLMVNLGRPVKEKPSQEQFDLAGPSVQPNNSKSAVVSTGDEVDECSEEEDIDTSEEDIDTSEDETSDSEDELDTDDEELFIIPHGPNKEGSIPKNESTVPRDARIDNHLAPAPEMVSPWTIAAKTTVKKQEKSKPFLRMANGPALSHEMTTPWTIATDAFRRQQTILGRSLVRNESPSRKRVKRPVQTCILILYLNLSQSSPGTHLYPKIPEGGRLMVYMSCQLRTKKFCATDKMCPSLGSSQRDDGSKDSEKAYEKGMISGLLEELIDSEIYQLFMLLDFTQMPRLF</sequence>
<accession>A0A443HQR0</accession>
<dbReference type="RefSeq" id="XP_028483800.1">
    <property type="nucleotide sequence ID" value="XM_028629107.1"/>
</dbReference>
<feature type="compositionally biased region" description="Basic and acidic residues" evidence="1">
    <location>
        <begin position="319"/>
        <end position="329"/>
    </location>
</feature>
<proteinExistence type="predicted"/>
<feature type="compositionally biased region" description="Polar residues" evidence="1">
    <location>
        <begin position="442"/>
        <end position="452"/>
    </location>
</feature>
<name>A0A443HQR0_BYSSP</name>
<dbReference type="EMBL" id="RCNU01000008">
    <property type="protein sequence ID" value="RWQ94155.1"/>
    <property type="molecule type" value="Genomic_DNA"/>
</dbReference>